<dbReference type="SUPFAM" id="SSF51569">
    <property type="entry name" value="Aldolase"/>
    <property type="match status" value="1"/>
</dbReference>
<dbReference type="InterPro" id="IPR020624">
    <property type="entry name" value="Schiff_base-form_aldolases_CS"/>
</dbReference>
<name>A0A6C0FRA5_9BACL</name>
<dbReference type="SMART" id="SM01130">
    <property type="entry name" value="DHDPS"/>
    <property type="match status" value="1"/>
</dbReference>
<dbReference type="PIRSF" id="PIRSF001365">
    <property type="entry name" value="DHDPS"/>
    <property type="match status" value="1"/>
</dbReference>
<sequence>MERKFEGITIALNAAYDEAGEVSVERTRQLARFYADKGVVGLYIGGSTGEGILQNVEERKRTLEAVTAEVGSELTIIAHVGAPSTRDSVELARHAEQAGAAAISAVPSIYYPLSETAVEAHWQAIVDSTELPFIMYHIPLTTGFHLTTRLLAKMAKQPKVAGVKVTTMSSYELQQFKAIGGDGFMVFNGPDEQYLAGKIMGATGGIGGSYGVMPELFVGIDRFMNEGNVALARKWQFRVNGIITKLLSLSSFYGACKAIIKLRGVDIGLPRNPIPALSEQELPQAVEIHAEIMQAIEELRKDAQS</sequence>
<protein>
    <submittedName>
        <fullName evidence="6">N-acetylneuraminate lyase</fullName>
    </submittedName>
</protein>
<dbReference type="KEGG" id="plyc:GXP70_06640"/>
<dbReference type="AlphaFoldDB" id="A0A6C0FRA5"/>
<evidence type="ECO:0000256" key="3">
    <source>
        <dbReference type="PIRNR" id="PIRNR001365"/>
    </source>
</evidence>
<dbReference type="Pfam" id="PF00701">
    <property type="entry name" value="DHDPS"/>
    <property type="match status" value="1"/>
</dbReference>
<feature type="active site" description="Proton donor/acceptor" evidence="4">
    <location>
        <position position="136"/>
    </location>
</feature>
<evidence type="ECO:0000256" key="5">
    <source>
        <dbReference type="PIRSR" id="PIRSR001365-2"/>
    </source>
</evidence>
<dbReference type="PANTHER" id="PTHR42849">
    <property type="entry name" value="N-ACETYLNEURAMINATE LYASE"/>
    <property type="match status" value="1"/>
</dbReference>
<dbReference type="Gene3D" id="3.20.20.70">
    <property type="entry name" value="Aldolase class I"/>
    <property type="match status" value="1"/>
</dbReference>
<dbReference type="Proteomes" id="UP000476064">
    <property type="component" value="Chromosome"/>
</dbReference>
<accession>A0A6C0FRA5</accession>
<feature type="binding site" evidence="5">
    <location>
        <position position="206"/>
    </location>
    <ligand>
        <name>pyruvate</name>
        <dbReference type="ChEBI" id="CHEBI:15361"/>
    </ligand>
</feature>
<reference evidence="6 7" key="1">
    <citation type="submission" date="2020-01" db="EMBL/GenBank/DDBJ databases">
        <title>Paenibacillus sp. nov., isolated from tomato rhizosphere.</title>
        <authorList>
            <person name="Weon H.-Y."/>
            <person name="Lee S.A."/>
        </authorList>
    </citation>
    <scope>NUCLEOTIDE SEQUENCE [LARGE SCALE GENOMIC DNA]</scope>
    <source>
        <strain evidence="6 7">12200R-189</strain>
    </source>
</reference>
<evidence type="ECO:0000256" key="2">
    <source>
        <dbReference type="ARBA" id="ARBA00023270"/>
    </source>
</evidence>
<dbReference type="GO" id="GO:0005829">
    <property type="term" value="C:cytosol"/>
    <property type="evidence" value="ECO:0007669"/>
    <property type="project" value="TreeGrafter"/>
</dbReference>
<evidence type="ECO:0000256" key="1">
    <source>
        <dbReference type="ARBA" id="ARBA00023239"/>
    </source>
</evidence>
<dbReference type="GO" id="GO:0008747">
    <property type="term" value="F:N-acetylneuraminate lyase activity"/>
    <property type="evidence" value="ECO:0007669"/>
    <property type="project" value="TreeGrafter"/>
</dbReference>
<dbReference type="PANTHER" id="PTHR42849:SF1">
    <property type="entry name" value="N-ACETYLNEURAMINATE LYASE"/>
    <property type="match status" value="1"/>
</dbReference>
<proteinExistence type="inferred from homology"/>
<feature type="active site" description="Schiff-base intermediate with substrate" evidence="4">
    <location>
        <position position="164"/>
    </location>
</feature>
<feature type="binding site" evidence="5">
    <location>
        <position position="48"/>
    </location>
    <ligand>
        <name>pyruvate</name>
        <dbReference type="ChEBI" id="CHEBI:15361"/>
    </ligand>
</feature>
<dbReference type="PROSITE" id="PS00665">
    <property type="entry name" value="DHDPS_1"/>
    <property type="match status" value="1"/>
</dbReference>
<dbReference type="GO" id="GO:0019262">
    <property type="term" value="P:N-acetylneuraminate catabolic process"/>
    <property type="evidence" value="ECO:0007669"/>
    <property type="project" value="TreeGrafter"/>
</dbReference>
<dbReference type="InterPro" id="IPR013785">
    <property type="entry name" value="Aldolase_TIM"/>
</dbReference>
<dbReference type="RefSeq" id="WP_162355724.1">
    <property type="nucleotide sequence ID" value="NZ_CP048209.1"/>
</dbReference>
<keyword evidence="2" id="KW-0704">Schiff base</keyword>
<evidence type="ECO:0000256" key="4">
    <source>
        <dbReference type="PIRSR" id="PIRSR001365-1"/>
    </source>
</evidence>
<gene>
    <name evidence="6" type="ORF">GXP70_06640</name>
</gene>
<dbReference type="InterPro" id="IPR002220">
    <property type="entry name" value="DapA-like"/>
</dbReference>
<dbReference type="EMBL" id="CP048209">
    <property type="protein sequence ID" value="QHT59658.1"/>
    <property type="molecule type" value="Genomic_DNA"/>
</dbReference>
<evidence type="ECO:0000313" key="7">
    <source>
        <dbReference type="Proteomes" id="UP000476064"/>
    </source>
</evidence>
<evidence type="ECO:0000313" key="6">
    <source>
        <dbReference type="EMBL" id="QHT59658.1"/>
    </source>
</evidence>
<dbReference type="PRINTS" id="PR00146">
    <property type="entry name" value="DHPICSNTHASE"/>
</dbReference>
<keyword evidence="7" id="KW-1185">Reference proteome</keyword>
<keyword evidence="1 3" id="KW-0456">Lyase</keyword>
<comment type="similarity">
    <text evidence="3">Belongs to the DapA family.</text>
</comment>
<organism evidence="6 7">
    <name type="scientific">Paenibacillus lycopersici</name>
    <dbReference type="NCBI Taxonomy" id="2704462"/>
    <lineage>
        <taxon>Bacteria</taxon>
        <taxon>Bacillati</taxon>
        <taxon>Bacillota</taxon>
        <taxon>Bacilli</taxon>
        <taxon>Bacillales</taxon>
        <taxon>Paenibacillaceae</taxon>
        <taxon>Paenibacillus</taxon>
    </lineage>
</organism>